<proteinExistence type="predicted"/>
<dbReference type="KEGG" id="gvi:glr2936"/>
<name>Q7NCP2_GLOVI</name>
<dbReference type="eggNOG" id="ENOG5032SPS">
    <property type="taxonomic scope" value="Bacteria"/>
</dbReference>
<keyword evidence="2" id="KW-1185">Reference proteome</keyword>
<reference evidence="1 2" key="2">
    <citation type="journal article" date="2003" name="DNA Res.">
        <title>Complete genome structure of Gloeobacter violaceus PCC 7421, a cyanobacterium that lacks thylakoids (supplement).</title>
        <authorList>
            <person name="Nakamura Y."/>
            <person name="Kaneko T."/>
            <person name="Sato S."/>
            <person name="Mimuro M."/>
            <person name="Miyashita H."/>
            <person name="Tsuchiya T."/>
            <person name="Sasamoto S."/>
            <person name="Watanabe A."/>
            <person name="Kawashima K."/>
            <person name="Kishida Y."/>
            <person name="Kiyokawa C."/>
            <person name="Kohara M."/>
            <person name="Matsumoto M."/>
            <person name="Matsuno A."/>
            <person name="Nakazaki N."/>
            <person name="Shimpo S."/>
            <person name="Takeuchi C."/>
            <person name="Yamada M."/>
            <person name="Tabata S."/>
        </authorList>
    </citation>
    <scope>NUCLEOTIDE SEQUENCE [LARGE SCALE GENOMIC DNA]</scope>
    <source>
        <strain evidence="2">ATCC 29082 / PCC 7421</strain>
    </source>
</reference>
<dbReference type="OrthoDB" id="495831at2"/>
<dbReference type="AlphaFoldDB" id="Q7NCP2"/>
<dbReference type="PATRIC" id="fig|251221.4.peg.2965"/>
<dbReference type="EnsemblBacteria" id="BAC90877">
    <property type="protein sequence ID" value="BAC90877"/>
    <property type="gene ID" value="BAC90877"/>
</dbReference>
<organism evidence="1 2">
    <name type="scientific">Gloeobacter violaceus (strain ATCC 29082 / PCC 7421)</name>
    <dbReference type="NCBI Taxonomy" id="251221"/>
    <lineage>
        <taxon>Bacteria</taxon>
        <taxon>Bacillati</taxon>
        <taxon>Cyanobacteriota</taxon>
        <taxon>Cyanophyceae</taxon>
        <taxon>Gloeobacterales</taxon>
        <taxon>Gloeobacteraceae</taxon>
        <taxon>Gloeobacter</taxon>
    </lineage>
</organism>
<gene>
    <name evidence="1" type="ordered locus">glr2936</name>
</gene>
<dbReference type="STRING" id="251221.gene:10760440"/>
<dbReference type="EMBL" id="BA000045">
    <property type="protein sequence ID" value="BAC90877.1"/>
    <property type="molecule type" value="Genomic_DNA"/>
</dbReference>
<protein>
    <submittedName>
        <fullName evidence="1">Glr2936 protein</fullName>
    </submittedName>
</protein>
<sequence length="129" mass="14332">MSTQITISLPDEMYQRAESLAKLVSREVADILVDAIALSLLPVVSRSQNFQKIAEMSDEEVLALTALQMSPKQDEQLSALLDRQQAGELAEGERFQLIVLMQIYQEGLLRKAQALHVAVSRGLREPLSP</sequence>
<dbReference type="RefSeq" id="WP_011142930.1">
    <property type="nucleotide sequence ID" value="NC_005125.1"/>
</dbReference>
<dbReference type="HOGENOM" id="CLU_156432_0_0_3"/>
<dbReference type="InParanoid" id="Q7NCP2"/>
<reference evidence="1 2" key="1">
    <citation type="journal article" date="2003" name="DNA Res.">
        <title>Complete genome structure of Gloeobacter violaceus PCC 7421, a cyanobacterium that lacks thylakoids.</title>
        <authorList>
            <person name="Nakamura Y."/>
            <person name="Kaneko T."/>
            <person name="Sato S."/>
            <person name="Mimuro M."/>
            <person name="Miyashita H."/>
            <person name="Tsuchiya T."/>
            <person name="Sasamoto S."/>
            <person name="Watanabe A."/>
            <person name="Kawashima K."/>
            <person name="Kishida Y."/>
            <person name="Kiyokawa C."/>
            <person name="Kohara M."/>
            <person name="Matsumoto M."/>
            <person name="Matsuno A."/>
            <person name="Nakazaki N."/>
            <person name="Shimpo S."/>
            <person name="Takeuchi C."/>
            <person name="Yamada M."/>
            <person name="Tabata S."/>
        </authorList>
    </citation>
    <scope>NUCLEOTIDE SEQUENCE [LARGE SCALE GENOMIC DNA]</scope>
    <source>
        <strain evidence="2">ATCC 29082 / PCC 7421</strain>
    </source>
</reference>
<dbReference type="PhylomeDB" id="Q7NCP2"/>
<accession>Q7NCP2</accession>
<evidence type="ECO:0000313" key="1">
    <source>
        <dbReference type="EMBL" id="BAC90877.1"/>
    </source>
</evidence>
<dbReference type="Proteomes" id="UP000000557">
    <property type="component" value="Chromosome"/>
</dbReference>
<evidence type="ECO:0000313" key="2">
    <source>
        <dbReference type="Proteomes" id="UP000000557"/>
    </source>
</evidence>